<reference evidence="3 4" key="1">
    <citation type="submission" date="2018-06" db="EMBL/GenBank/DDBJ databases">
        <authorList>
            <consortium name="Pathogen Informatics"/>
            <person name="Doyle S."/>
        </authorList>
    </citation>
    <scope>NUCLEOTIDE SEQUENCE [LARGE SCALE GENOMIC DNA]</scope>
    <source>
        <strain evidence="3 4">NCTC10293</strain>
    </source>
</reference>
<dbReference type="InterPro" id="IPR003646">
    <property type="entry name" value="SH3-like_bac-type"/>
</dbReference>
<feature type="domain" description="SH3b" evidence="2">
    <location>
        <begin position="41"/>
        <end position="90"/>
    </location>
</feature>
<dbReference type="AlphaFoldDB" id="A0A378R992"/>
<evidence type="ECO:0000313" key="3">
    <source>
        <dbReference type="EMBL" id="STZ14299.1"/>
    </source>
</evidence>
<dbReference type="RefSeq" id="WP_207384360.1">
    <property type="nucleotide sequence ID" value="NZ_CAACXO010000040.1"/>
</dbReference>
<evidence type="ECO:0000313" key="4">
    <source>
        <dbReference type="Proteomes" id="UP000255279"/>
    </source>
</evidence>
<protein>
    <submittedName>
        <fullName evidence="3">Bacterial SH3 domain</fullName>
    </submittedName>
</protein>
<dbReference type="Pfam" id="PF08239">
    <property type="entry name" value="SH3_3"/>
    <property type="match status" value="1"/>
</dbReference>
<keyword evidence="1" id="KW-0732">Signal</keyword>
<evidence type="ECO:0000256" key="1">
    <source>
        <dbReference type="SAM" id="SignalP"/>
    </source>
</evidence>
<sequence>MKSVIKLFAASAVGLLMLTSTAYAQSCRVADPTGTPLNVRASVQGKVIGKLPNRKVVHVLDYDYDSKGRTWAYVSYDSGRRSGWVFREFIACY</sequence>
<proteinExistence type="predicted"/>
<accession>A0A378R992</accession>
<feature type="signal peptide" evidence="1">
    <location>
        <begin position="1"/>
        <end position="24"/>
    </location>
</feature>
<dbReference type="Gene3D" id="2.30.30.40">
    <property type="entry name" value="SH3 Domains"/>
    <property type="match status" value="1"/>
</dbReference>
<name>A0A378R992_9GAMM</name>
<organism evidence="3 4">
    <name type="scientific">Moraxella caviae</name>
    <dbReference type="NCBI Taxonomy" id="34060"/>
    <lineage>
        <taxon>Bacteria</taxon>
        <taxon>Pseudomonadati</taxon>
        <taxon>Pseudomonadota</taxon>
        <taxon>Gammaproteobacteria</taxon>
        <taxon>Moraxellales</taxon>
        <taxon>Moraxellaceae</taxon>
        <taxon>Moraxella</taxon>
    </lineage>
</organism>
<evidence type="ECO:0000259" key="2">
    <source>
        <dbReference type="Pfam" id="PF08239"/>
    </source>
</evidence>
<gene>
    <name evidence="3" type="ORF">NCTC10293_01892</name>
</gene>
<feature type="chain" id="PRO_5016929829" evidence="1">
    <location>
        <begin position="25"/>
        <end position="93"/>
    </location>
</feature>
<dbReference type="EMBL" id="UGQE01000004">
    <property type="protein sequence ID" value="STZ14299.1"/>
    <property type="molecule type" value="Genomic_DNA"/>
</dbReference>
<dbReference type="Proteomes" id="UP000255279">
    <property type="component" value="Unassembled WGS sequence"/>
</dbReference>